<name>A0A9J7D5N9_MUSDO</name>
<comment type="similarity">
    <text evidence="2">Belongs to the KIF-binding protein family.</text>
</comment>
<evidence type="ECO:0000256" key="5">
    <source>
        <dbReference type="ARBA" id="ARBA00023212"/>
    </source>
</evidence>
<dbReference type="PANTHER" id="PTHR46321:SF1">
    <property type="entry name" value="KIF-BINDING PROTEIN"/>
    <property type="match status" value="1"/>
</dbReference>
<dbReference type="Gene3D" id="1.25.40.10">
    <property type="entry name" value="Tetratricopeptide repeat domain"/>
    <property type="match status" value="1"/>
</dbReference>
<dbReference type="PROSITE" id="PS50005">
    <property type="entry name" value="TPR"/>
    <property type="match status" value="1"/>
</dbReference>
<dbReference type="VEuPathDB" id="VectorBase:MDOMA2_007610"/>
<keyword evidence="6" id="KW-0802">TPR repeat</keyword>
<dbReference type="Proteomes" id="UP001652621">
    <property type="component" value="Unplaced"/>
</dbReference>
<dbReference type="GO" id="GO:0021952">
    <property type="term" value="P:central nervous system projection neuron axonogenesis"/>
    <property type="evidence" value="ECO:0007669"/>
    <property type="project" value="TreeGrafter"/>
</dbReference>
<organism evidence="7 8">
    <name type="scientific">Musca domestica</name>
    <name type="common">House fly</name>
    <dbReference type="NCBI Taxonomy" id="7370"/>
    <lineage>
        <taxon>Eukaryota</taxon>
        <taxon>Metazoa</taxon>
        <taxon>Ecdysozoa</taxon>
        <taxon>Arthropoda</taxon>
        <taxon>Hexapoda</taxon>
        <taxon>Insecta</taxon>
        <taxon>Pterygota</taxon>
        <taxon>Neoptera</taxon>
        <taxon>Endopterygota</taxon>
        <taxon>Diptera</taxon>
        <taxon>Brachycera</taxon>
        <taxon>Muscomorpha</taxon>
        <taxon>Muscoidea</taxon>
        <taxon>Muscidae</taxon>
        <taxon>Musca</taxon>
    </lineage>
</organism>
<evidence type="ECO:0000256" key="2">
    <source>
        <dbReference type="ARBA" id="ARBA00010305"/>
    </source>
</evidence>
<reference evidence="8" key="1">
    <citation type="submission" date="2025-08" db="UniProtKB">
        <authorList>
            <consortium name="RefSeq"/>
        </authorList>
    </citation>
    <scope>IDENTIFICATION</scope>
    <source>
        <strain evidence="8">Aabys</strain>
        <tissue evidence="8">Whole body</tissue>
    </source>
</reference>
<dbReference type="InterPro" id="IPR022083">
    <property type="entry name" value="KBP"/>
</dbReference>
<dbReference type="Pfam" id="PF12309">
    <property type="entry name" value="KBP_C"/>
    <property type="match status" value="1"/>
</dbReference>
<keyword evidence="4" id="KW-0963">Cytoplasm</keyword>
<evidence type="ECO:0000256" key="1">
    <source>
        <dbReference type="ARBA" id="ARBA00004245"/>
    </source>
</evidence>
<evidence type="ECO:0000256" key="4">
    <source>
        <dbReference type="ARBA" id="ARBA00022490"/>
    </source>
</evidence>
<dbReference type="AlphaFoldDB" id="A0A9J7D5N9"/>
<protein>
    <recommendedName>
        <fullName evidence="3">KIF-binding protein</fullName>
    </recommendedName>
</protein>
<dbReference type="GO" id="GO:1990535">
    <property type="term" value="P:neuron projection maintenance"/>
    <property type="evidence" value="ECO:0007669"/>
    <property type="project" value="TreeGrafter"/>
</dbReference>
<dbReference type="SUPFAM" id="SSF48452">
    <property type="entry name" value="TPR-like"/>
    <property type="match status" value="1"/>
</dbReference>
<proteinExistence type="inferred from homology"/>
<evidence type="ECO:0000256" key="3">
    <source>
        <dbReference type="ARBA" id="ARBA00016840"/>
    </source>
</evidence>
<dbReference type="RefSeq" id="XP_011292503.2">
    <property type="nucleotide sequence ID" value="XM_011294201.2"/>
</dbReference>
<evidence type="ECO:0000313" key="8">
    <source>
        <dbReference type="RefSeq" id="XP_011292503.2"/>
    </source>
</evidence>
<dbReference type="OrthoDB" id="409897at2759"/>
<sequence>MLKMVRPYRQSGNTLCEFNSQEVVSPCIRVTIVQIVLNSRRVNIDQCLPACNHKMNTNFARMWMANNMERKMESLLHRKSILEKSLANIEDSSQLSYEVVLLANIYTDIGQLYMVREDFNKAETFFQKCLKLVTHRDMKKEAVLPYTKTLLDLAVIAIKQSDNKKALSFLTDAENAYMDFKRSQVDDKEVDKLDAMIIEAFYSKITTRFAQVYDNLKIFDMSAKYNYSTLKRAIENESYDNGDMAEQSADLANYYIKLNKFKEARRYMAASNYFVDQQQNNWEANVFGTVKTAVGHLSRHWAKYGIALLLASKKRLQNDEDNLTADMDKMELDNQMPLLFDKLPLANYENQISIGYRTTFKEAKRVFLFAKKWLEKAKEIYTPDGDILLYADVMKDSARLYDYMSFFETDWRNQFKMQKMRIKYCEELLDNLDPQTRMPICRECWNEAALGYSAQLLLKWRFIVEEINTSPKIRNEVQQLTESAIEKFKNLITSFGGNLSQVIPKLTFDEKKMCMDAHYKLAILYGRGIDTGKPEPINKCIFYFKTFVEECSKDERLRIELKSDIEISREQIVKIKAAFGHMRKIKS</sequence>
<dbReference type="KEGG" id="mde:101899479"/>
<evidence type="ECO:0000313" key="7">
    <source>
        <dbReference type="Proteomes" id="UP001652621"/>
    </source>
</evidence>
<accession>A0A9J7D5N9</accession>
<dbReference type="InterPro" id="IPR011990">
    <property type="entry name" value="TPR-like_helical_dom_sf"/>
</dbReference>
<evidence type="ECO:0000256" key="6">
    <source>
        <dbReference type="PROSITE-ProRule" id="PRU00339"/>
    </source>
</evidence>
<dbReference type="GO" id="GO:0005856">
    <property type="term" value="C:cytoskeleton"/>
    <property type="evidence" value="ECO:0007669"/>
    <property type="project" value="UniProtKB-SubCell"/>
</dbReference>
<gene>
    <name evidence="8" type="primary">LOC101899479</name>
</gene>
<feature type="repeat" description="TPR" evidence="6">
    <location>
        <begin position="103"/>
        <end position="136"/>
    </location>
</feature>
<comment type="subcellular location">
    <subcellularLocation>
        <location evidence="1">Cytoplasm</location>
        <location evidence="1">Cytoskeleton</location>
    </subcellularLocation>
</comment>
<dbReference type="GO" id="GO:0000226">
    <property type="term" value="P:microtubule cytoskeleton organization"/>
    <property type="evidence" value="ECO:0007669"/>
    <property type="project" value="TreeGrafter"/>
</dbReference>
<keyword evidence="7" id="KW-1185">Reference proteome</keyword>
<dbReference type="GeneID" id="101899479"/>
<keyword evidence="5" id="KW-0206">Cytoskeleton</keyword>
<dbReference type="PANTHER" id="PTHR46321">
    <property type="entry name" value="KIF1-BINDING PROTEIN"/>
    <property type="match status" value="1"/>
</dbReference>
<dbReference type="InterPro" id="IPR019734">
    <property type="entry name" value="TPR_rpt"/>
</dbReference>